<protein>
    <submittedName>
        <fullName evidence="2">Alpha/beta hydrolase</fullName>
    </submittedName>
</protein>
<dbReference type="EMBL" id="BAABCX010000002">
    <property type="protein sequence ID" value="GAA3538896.1"/>
    <property type="molecule type" value="Genomic_DNA"/>
</dbReference>
<dbReference type="Gene3D" id="3.40.50.1820">
    <property type="entry name" value="alpha/beta hydrolase"/>
    <property type="match status" value="1"/>
</dbReference>
<accession>A0ABP6VS43</accession>
<evidence type="ECO:0000313" key="3">
    <source>
        <dbReference type="Proteomes" id="UP001500795"/>
    </source>
</evidence>
<dbReference type="Proteomes" id="UP001500795">
    <property type="component" value="Unassembled WGS sequence"/>
</dbReference>
<dbReference type="InterPro" id="IPR000073">
    <property type="entry name" value="AB_hydrolase_1"/>
</dbReference>
<name>A0ABP6VS43_9GAMM</name>
<dbReference type="RefSeq" id="WP_344957146.1">
    <property type="nucleotide sequence ID" value="NZ_BAABCX010000002.1"/>
</dbReference>
<sequence>MNGSSLTDKLFRFPPQTRLVNGRRLAYRLAGQGPAIVLLHGISSGSGSWVNQLERLAADYTLVAWDAPGYGQSEGLANDEPSALDYAEMLHGLIEGLGLERPLLLGHSLGAMIAAAYADRYPGRIRGLVLANPAQGYGHADADTQLRVYRQRPEMLRKLGHRGLAAARGPVLLSQHAGETQMELVAHGMMGLHFDGFLAASYLLAYDDIWNYLTGYGHRLGVIYGEEDVITAPTGVELLIARHGRATAEPLAGAGHASYIDQPERFNQALIRIEQALLSSVNEVNNEF</sequence>
<dbReference type="PANTHER" id="PTHR43798">
    <property type="entry name" value="MONOACYLGLYCEROL LIPASE"/>
    <property type="match status" value="1"/>
</dbReference>
<dbReference type="GO" id="GO:0016787">
    <property type="term" value="F:hydrolase activity"/>
    <property type="evidence" value="ECO:0007669"/>
    <property type="project" value="UniProtKB-KW"/>
</dbReference>
<keyword evidence="2" id="KW-0378">Hydrolase</keyword>
<keyword evidence="3" id="KW-1185">Reference proteome</keyword>
<feature type="domain" description="AB hydrolase-1" evidence="1">
    <location>
        <begin position="34"/>
        <end position="143"/>
    </location>
</feature>
<evidence type="ECO:0000313" key="2">
    <source>
        <dbReference type="EMBL" id="GAA3538896.1"/>
    </source>
</evidence>
<dbReference type="SUPFAM" id="SSF53474">
    <property type="entry name" value="alpha/beta-Hydrolases"/>
    <property type="match status" value="1"/>
</dbReference>
<dbReference type="InterPro" id="IPR029058">
    <property type="entry name" value="AB_hydrolase_fold"/>
</dbReference>
<evidence type="ECO:0000259" key="1">
    <source>
        <dbReference type="Pfam" id="PF00561"/>
    </source>
</evidence>
<reference evidence="3" key="1">
    <citation type="journal article" date="2019" name="Int. J. Syst. Evol. Microbiol.">
        <title>The Global Catalogue of Microorganisms (GCM) 10K type strain sequencing project: providing services to taxonomists for standard genome sequencing and annotation.</title>
        <authorList>
            <consortium name="The Broad Institute Genomics Platform"/>
            <consortium name="The Broad Institute Genome Sequencing Center for Infectious Disease"/>
            <person name="Wu L."/>
            <person name="Ma J."/>
        </authorList>
    </citation>
    <scope>NUCLEOTIDE SEQUENCE [LARGE SCALE GENOMIC DNA]</scope>
    <source>
        <strain evidence="3">JCM 17110</strain>
    </source>
</reference>
<proteinExistence type="predicted"/>
<dbReference type="Pfam" id="PF00561">
    <property type="entry name" value="Abhydrolase_1"/>
    <property type="match status" value="1"/>
</dbReference>
<gene>
    <name evidence="2" type="ORF">GCM10022394_18250</name>
</gene>
<organism evidence="2 3">
    <name type="scientific">Zobellella aerophila</name>
    <dbReference type="NCBI Taxonomy" id="870480"/>
    <lineage>
        <taxon>Bacteria</taxon>
        <taxon>Pseudomonadati</taxon>
        <taxon>Pseudomonadota</taxon>
        <taxon>Gammaproteobacteria</taxon>
        <taxon>Aeromonadales</taxon>
        <taxon>Aeromonadaceae</taxon>
        <taxon>Zobellella</taxon>
    </lineage>
</organism>
<dbReference type="InterPro" id="IPR050266">
    <property type="entry name" value="AB_hydrolase_sf"/>
</dbReference>
<comment type="caution">
    <text evidence="2">The sequence shown here is derived from an EMBL/GenBank/DDBJ whole genome shotgun (WGS) entry which is preliminary data.</text>
</comment>
<dbReference type="PRINTS" id="PR00111">
    <property type="entry name" value="ABHYDROLASE"/>
</dbReference>